<dbReference type="InterPro" id="IPR004360">
    <property type="entry name" value="Glyas_Fos-R_dOase_dom"/>
</dbReference>
<dbReference type="EMBL" id="VNHN01000071">
    <property type="protein sequence ID" value="TYO99449.1"/>
    <property type="molecule type" value="Genomic_DNA"/>
</dbReference>
<keyword evidence="3" id="KW-0456">Lyase</keyword>
<dbReference type="InterPro" id="IPR029068">
    <property type="entry name" value="Glyas_Bleomycin-R_OHBP_Dase"/>
</dbReference>
<reference evidence="2 4" key="1">
    <citation type="submission" date="2013-07" db="EMBL/GenBank/DDBJ databases">
        <authorList>
            <person name="Genoscope - CEA"/>
        </authorList>
    </citation>
    <scope>NUCLEOTIDE SEQUENCE [LARGE SCALE GENOMIC DNA]</scope>
    <source>
        <strain evidence="2">FRM16</strain>
        <strain evidence="4">FRM16 / DSM 17909</strain>
    </source>
</reference>
<dbReference type="PROSITE" id="PS51819">
    <property type="entry name" value="VOC"/>
    <property type="match status" value="1"/>
</dbReference>
<proteinExistence type="predicted"/>
<evidence type="ECO:0000313" key="5">
    <source>
        <dbReference type="Proteomes" id="UP000324170"/>
    </source>
</evidence>
<dbReference type="Pfam" id="PF00903">
    <property type="entry name" value="Glyoxalase"/>
    <property type="match status" value="1"/>
</dbReference>
<dbReference type="SUPFAM" id="SSF54593">
    <property type="entry name" value="Glyoxalase/Bleomycin resistance protein/Dihydroxybiphenyl dioxygenase"/>
    <property type="match status" value="1"/>
</dbReference>
<dbReference type="KEGG" id="xdo:XDD1_1371"/>
<dbReference type="HOGENOM" id="CLU_141550_1_0_6"/>
<dbReference type="AlphaFoldDB" id="A0A068QT95"/>
<sequence length="127" mass="14201">MKPATLLIPVPDVEAGLAWYKRAFPAARVVYVAEFDFTVLEIGDFSLDIVQADKKVNSGQQGTVLYWSVPSLYAAIQHFQTLGASLYRGPIKIDNGLGMCQVKDPFGNLIGLKGRFKDEEWRYKSPF</sequence>
<gene>
    <name evidence="2" type="primary">var</name>
    <name evidence="3" type="ORF">LY16_03148</name>
    <name evidence="2" type="ORF">XDD1_1371</name>
</gene>
<evidence type="ECO:0000313" key="2">
    <source>
        <dbReference type="EMBL" id="CDG17070.1"/>
    </source>
</evidence>
<organism evidence="2 4">
    <name type="scientific">Xenorhabdus doucetiae</name>
    <dbReference type="NCBI Taxonomy" id="351671"/>
    <lineage>
        <taxon>Bacteria</taxon>
        <taxon>Pseudomonadati</taxon>
        <taxon>Pseudomonadota</taxon>
        <taxon>Gammaproteobacteria</taxon>
        <taxon>Enterobacterales</taxon>
        <taxon>Morganellaceae</taxon>
        <taxon>Xenorhabdus</taxon>
    </lineage>
</organism>
<dbReference type="OrthoDB" id="6892799at2"/>
<evidence type="ECO:0000259" key="1">
    <source>
        <dbReference type="PROSITE" id="PS51819"/>
    </source>
</evidence>
<keyword evidence="5" id="KW-1185">Reference proteome</keyword>
<dbReference type="InterPro" id="IPR037523">
    <property type="entry name" value="VOC_core"/>
</dbReference>
<feature type="domain" description="VOC" evidence="1">
    <location>
        <begin position="2"/>
        <end position="115"/>
    </location>
</feature>
<dbReference type="Gene3D" id="3.10.180.10">
    <property type="entry name" value="2,3-Dihydroxybiphenyl 1,2-Dioxygenase, domain 1"/>
    <property type="match status" value="1"/>
</dbReference>
<dbReference type="GO" id="GO:0016829">
    <property type="term" value="F:lyase activity"/>
    <property type="evidence" value="ECO:0007669"/>
    <property type="project" value="UniProtKB-KW"/>
</dbReference>
<evidence type="ECO:0000313" key="4">
    <source>
        <dbReference type="Proteomes" id="UP000032721"/>
    </source>
</evidence>
<dbReference type="Proteomes" id="UP000032721">
    <property type="component" value="Chromosome"/>
</dbReference>
<dbReference type="Proteomes" id="UP000324170">
    <property type="component" value="Unassembled WGS sequence"/>
</dbReference>
<protein>
    <submittedName>
        <fullName evidence="3">Enzyme related to lactoylglutathione lyase</fullName>
    </submittedName>
    <submittedName>
        <fullName evidence="2">Var1</fullName>
    </submittedName>
</protein>
<dbReference type="STRING" id="351671.XDD1_1371"/>
<name>A0A068QT95_9GAMM</name>
<evidence type="ECO:0000313" key="3">
    <source>
        <dbReference type="EMBL" id="TYO99449.1"/>
    </source>
</evidence>
<accession>A0A068QT95</accession>
<reference evidence="3 5" key="2">
    <citation type="submission" date="2019-07" db="EMBL/GenBank/DDBJ databases">
        <title>Genomic Encyclopedia of Type Strains, Phase I: the one thousand microbial genomes (KMG-I) project.</title>
        <authorList>
            <person name="Kyrpides N."/>
        </authorList>
    </citation>
    <scope>NUCLEOTIDE SEQUENCE [LARGE SCALE GENOMIC DNA]</scope>
    <source>
        <strain evidence="3 5">DSM 17909</strain>
    </source>
</reference>
<dbReference type="EMBL" id="FO704550">
    <property type="protein sequence ID" value="CDG17070.1"/>
    <property type="molecule type" value="Genomic_DNA"/>
</dbReference>